<protein>
    <submittedName>
        <fullName evidence="6">Gallidermin family protein</fullName>
    </submittedName>
</protein>
<dbReference type="GO" id="GO:0005102">
    <property type="term" value="F:signaling receptor binding"/>
    <property type="evidence" value="ECO:0007669"/>
    <property type="project" value="UniProtKB-KW"/>
</dbReference>
<keyword evidence="2" id="KW-0929">Antimicrobial</keyword>
<dbReference type="EMBL" id="NUMG01000010">
    <property type="protein sequence ID" value="PGU02903.1"/>
    <property type="molecule type" value="Genomic_DNA"/>
</dbReference>
<dbReference type="NCBIfam" id="NF038155">
    <property type="entry name" value="lanthi_I_FDLD"/>
    <property type="match status" value="1"/>
</dbReference>
<evidence type="ECO:0000313" key="6">
    <source>
        <dbReference type="EMBL" id="PGU02903.1"/>
    </source>
</evidence>
<gene>
    <name evidence="6" type="ORF">COD19_11390</name>
</gene>
<dbReference type="Pfam" id="PF02052">
    <property type="entry name" value="Gallidermin"/>
    <property type="match status" value="1"/>
</dbReference>
<evidence type="ECO:0000313" key="7">
    <source>
        <dbReference type="Proteomes" id="UP000225766"/>
    </source>
</evidence>
<keyword evidence="4" id="KW-0044">Antibiotic</keyword>
<keyword evidence="5" id="KW-0078">Bacteriocin</keyword>
<evidence type="ECO:0000256" key="3">
    <source>
        <dbReference type="ARBA" id="ARBA00022789"/>
    </source>
</evidence>
<proteinExistence type="inferred from homology"/>
<dbReference type="GO" id="GO:0005576">
    <property type="term" value="C:extracellular region"/>
    <property type="evidence" value="ECO:0007669"/>
    <property type="project" value="InterPro"/>
</dbReference>
<comment type="caution">
    <text evidence="6">The sequence shown here is derived from an EMBL/GenBank/DDBJ whole genome shotgun (WGS) entry which is preliminary data.</text>
</comment>
<dbReference type="RefSeq" id="WP_088233001.1">
    <property type="nucleotide sequence ID" value="NZ_NBBB01000022.1"/>
</dbReference>
<accession>A0A2A8IT34</accession>
<organism evidence="6 7">
    <name type="scientific">Bacillus cereus</name>
    <dbReference type="NCBI Taxonomy" id="1396"/>
    <lineage>
        <taxon>Bacteria</taxon>
        <taxon>Bacillati</taxon>
        <taxon>Bacillota</taxon>
        <taxon>Bacilli</taxon>
        <taxon>Bacillales</taxon>
        <taxon>Bacillaceae</taxon>
        <taxon>Bacillus</taxon>
        <taxon>Bacillus cereus group</taxon>
    </lineage>
</organism>
<dbReference type="GO" id="GO:0042742">
    <property type="term" value="P:defense response to bacterium"/>
    <property type="evidence" value="ECO:0007669"/>
    <property type="project" value="UniProtKB-KW"/>
</dbReference>
<evidence type="ECO:0000256" key="1">
    <source>
        <dbReference type="ARBA" id="ARBA00009379"/>
    </source>
</evidence>
<dbReference type="InterPro" id="IPR006079">
    <property type="entry name" value="Lantibiotic_typ-A_Bacillales"/>
</dbReference>
<dbReference type="GO" id="GO:0031640">
    <property type="term" value="P:killing of cells of another organism"/>
    <property type="evidence" value="ECO:0007669"/>
    <property type="project" value="UniProtKB-KW"/>
</dbReference>
<keyword evidence="3" id="KW-0425">Lantibiotic</keyword>
<dbReference type="OrthoDB" id="2894916at2"/>
<evidence type="ECO:0000256" key="5">
    <source>
        <dbReference type="ARBA" id="ARBA00023048"/>
    </source>
</evidence>
<dbReference type="Proteomes" id="UP000225766">
    <property type="component" value="Unassembled WGS sequence"/>
</dbReference>
<sequence>MENNKLFDLDVQVSSNLEEQGGVEPRSGIICTPGTCQTLCRITENWCSLKCS</sequence>
<evidence type="ECO:0000256" key="4">
    <source>
        <dbReference type="ARBA" id="ARBA00023022"/>
    </source>
</evidence>
<reference evidence="6 7" key="1">
    <citation type="submission" date="2017-09" db="EMBL/GenBank/DDBJ databases">
        <title>Large-scale bioinformatics analysis of Bacillus genomes uncovers conserved roles of natural products in bacterial physiology.</title>
        <authorList>
            <consortium name="Agbiome Team Llc"/>
            <person name="Bleich R.M."/>
            <person name="Grubbs K.J."/>
            <person name="Santa Maria K.C."/>
            <person name="Allen S.E."/>
            <person name="Farag S."/>
            <person name="Shank E.A."/>
            <person name="Bowers A."/>
        </authorList>
    </citation>
    <scope>NUCLEOTIDE SEQUENCE [LARGE SCALE GENOMIC DNA]</scope>
    <source>
        <strain evidence="6 7">AFS040105</strain>
    </source>
</reference>
<dbReference type="AlphaFoldDB" id="A0A2A8IT34"/>
<comment type="similarity">
    <text evidence="1">Belongs to the type A lantibiotic family.</text>
</comment>
<name>A0A2A8IT34_BACCE</name>
<evidence type="ECO:0000256" key="2">
    <source>
        <dbReference type="ARBA" id="ARBA00022529"/>
    </source>
</evidence>